<dbReference type="PANTHER" id="PTHR24198:SF165">
    <property type="entry name" value="ANKYRIN REPEAT-CONTAINING PROTEIN-RELATED"/>
    <property type="match status" value="1"/>
</dbReference>
<organism evidence="5 6">
    <name type="scientific">Dunaliella salina</name>
    <name type="common">Green alga</name>
    <name type="synonym">Protococcus salinus</name>
    <dbReference type="NCBI Taxonomy" id="3046"/>
    <lineage>
        <taxon>Eukaryota</taxon>
        <taxon>Viridiplantae</taxon>
        <taxon>Chlorophyta</taxon>
        <taxon>core chlorophytes</taxon>
        <taxon>Chlorophyceae</taxon>
        <taxon>CS clade</taxon>
        <taxon>Chlamydomonadales</taxon>
        <taxon>Dunaliellaceae</taxon>
        <taxon>Dunaliella</taxon>
    </lineage>
</organism>
<keyword evidence="6" id="KW-1185">Reference proteome</keyword>
<evidence type="ECO:0000313" key="6">
    <source>
        <dbReference type="Proteomes" id="UP000815325"/>
    </source>
</evidence>
<comment type="caution">
    <text evidence="5">The sequence shown here is derived from an EMBL/GenBank/DDBJ whole genome shotgun (WGS) entry which is preliminary data.</text>
</comment>
<sequence length="397" mass="42457">MSGGNDVWPQAGCVFLEMFSPCVCLTSYYCFGIARTLWRWAVAPSVTSGGSRWGGVLFGQVKEGGPPCLSYQTSKAIVLTRAGLAQLAAEAASIQRLPEEVLLNVLSYIESPADMSSFSQTCQGALKLASDPNLMAQWLLKHRHGHAMWLAARSPQGGTVMLRLLRLGASATSCSGYLTPLHMAATTTPVQLAAELGYPEVIEHLLGRHVVRADIAAVQEALFAATMSNKVECIQALLTPHSPVSVHTNFRQGVLKPAPRCVAPTPLGVAAYCGNLEAVQVLLSHGAQCAACNLYEWTALHYGCCGHMAAGQEARQIEIVRCLLGSDCSVIDSQNDIGEAPLLVAARTNLPGCCAVLLQAGSQSLHIRDMLGHTLLDNISFFKGEVREVLLQYAKKT</sequence>
<keyword evidence="2 3" id="KW-0040">ANK repeat</keyword>
<dbReference type="SUPFAM" id="SSF81383">
    <property type="entry name" value="F-box domain"/>
    <property type="match status" value="1"/>
</dbReference>
<dbReference type="EMBL" id="MU070461">
    <property type="protein sequence ID" value="KAF5827616.1"/>
    <property type="molecule type" value="Genomic_DNA"/>
</dbReference>
<name>A0ABQ7FZ49_DUNSA</name>
<evidence type="ECO:0000259" key="4">
    <source>
        <dbReference type="Pfam" id="PF12937"/>
    </source>
</evidence>
<dbReference type="Pfam" id="PF12937">
    <property type="entry name" value="F-box-like"/>
    <property type="match status" value="1"/>
</dbReference>
<dbReference type="Pfam" id="PF12796">
    <property type="entry name" value="Ank_2"/>
    <property type="match status" value="1"/>
</dbReference>
<evidence type="ECO:0000313" key="5">
    <source>
        <dbReference type="EMBL" id="KAF5827616.1"/>
    </source>
</evidence>
<protein>
    <submittedName>
        <fullName evidence="5">Ankyrin repeat-containing domain protein</fullName>
    </submittedName>
</protein>
<dbReference type="InterPro" id="IPR036770">
    <property type="entry name" value="Ankyrin_rpt-contain_sf"/>
</dbReference>
<gene>
    <name evidence="5" type="ORF">DUNSADRAFT_332</name>
</gene>
<dbReference type="InterPro" id="IPR002110">
    <property type="entry name" value="Ankyrin_rpt"/>
</dbReference>
<evidence type="ECO:0000256" key="2">
    <source>
        <dbReference type="ARBA" id="ARBA00023043"/>
    </source>
</evidence>
<dbReference type="SUPFAM" id="SSF48403">
    <property type="entry name" value="Ankyrin repeat"/>
    <property type="match status" value="1"/>
</dbReference>
<dbReference type="Proteomes" id="UP000815325">
    <property type="component" value="Unassembled WGS sequence"/>
</dbReference>
<dbReference type="SMART" id="SM00248">
    <property type="entry name" value="ANK"/>
    <property type="match status" value="4"/>
</dbReference>
<evidence type="ECO:0000256" key="3">
    <source>
        <dbReference type="PROSITE-ProRule" id="PRU00023"/>
    </source>
</evidence>
<dbReference type="Gene3D" id="1.20.1280.50">
    <property type="match status" value="1"/>
</dbReference>
<evidence type="ECO:0000256" key="1">
    <source>
        <dbReference type="ARBA" id="ARBA00022737"/>
    </source>
</evidence>
<dbReference type="PROSITE" id="PS50088">
    <property type="entry name" value="ANK_REPEAT"/>
    <property type="match status" value="1"/>
</dbReference>
<keyword evidence="1" id="KW-0677">Repeat</keyword>
<dbReference type="InterPro" id="IPR036047">
    <property type="entry name" value="F-box-like_dom_sf"/>
</dbReference>
<feature type="domain" description="F-box" evidence="4">
    <location>
        <begin position="94"/>
        <end position="134"/>
    </location>
</feature>
<dbReference type="InterPro" id="IPR001810">
    <property type="entry name" value="F-box_dom"/>
</dbReference>
<dbReference type="PANTHER" id="PTHR24198">
    <property type="entry name" value="ANKYRIN REPEAT AND PROTEIN KINASE DOMAIN-CONTAINING PROTEIN"/>
    <property type="match status" value="1"/>
</dbReference>
<proteinExistence type="predicted"/>
<accession>A0ABQ7FZ49</accession>
<dbReference type="PROSITE" id="PS50297">
    <property type="entry name" value="ANK_REP_REGION"/>
    <property type="match status" value="1"/>
</dbReference>
<feature type="repeat" description="ANK" evidence="3">
    <location>
        <begin position="262"/>
        <end position="294"/>
    </location>
</feature>
<reference evidence="5" key="1">
    <citation type="submission" date="2017-08" db="EMBL/GenBank/DDBJ databases">
        <authorList>
            <person name="Polle J.E."/>
            <person name="Barry K."/>
            <person name="Cushman J."/>
            <person name="Schmutz J."/>
            <person name="Tran D."/>
            <person name="Hathwaick L.T."/>
            <person name="Yim W.C."/>
            <person name="Jenkins J."/>
            <person name="Mckie-Krisberg Z.M."/>
            <person name="Prochnik S."/>
            <person name="Lindquist E."/>
            <person name="Dockter R.B."/>
            <person name="Adam C."/>
            <person name="Molina H."/>
            <person name="Bunkerborg J."/>
            <person name="Jin E."/>
            <person name="Buchheim M."/>
            <person name="Magnuson J."/>
        </authorList>
    </citation>
    <scope>NUCLEOTIDE SEQUENCE</scope>
    <source>
        <strain evidence="5">CCAP 19/18</strain>
    </source>
</reference>
<dbReference type="Gene3D" id="1.25.40.20">
    <property type="entry name" value="Ankyrin repeat-containing domain"/>
    <property type="match status" value="1"/>
</dbReference>